<dbReference type="Gene3D" id="3.40.50.300">
    <property type="entry name" value="P-loop containing nucleotide triphosphate hydrolases"/>
    <property type="match status" value="1"/>
</dbReference>
<evidence type="ECO:0000313" key="4">
    <source>
        <dbReference type="Proteomes" id="UP000031670"/>
    </source>
</evidence>
<protein>
    <submittedName>
        <fullName evidence="3">Conjugative transfer protein trbB</fullName>
    </submittedName>
</protein>
<evidence type="ECO:0000259" key="2">
    <source>
        <dbReference type="Pfam" id="PF00437"/>
    </source>
</evidence>
<name>A0A0B8PEX7_9VIBR</name>
<comment type="caution">
    <text evidence="3">The sequence shown here is derived from an EMBL/GenBank/DDBJ whole genome shotgun (WGS) entry which is preliminary data.</text>
</comment>
<dbReference type="InterPro" id="IPR027417">
    <property type="entry name" value="P-loop_NTPase"/>
</dbReference>
<dbReference type="AlphaFoldDB" id="A0A0B8PEX7"/>
<dbReference type="Pfam" id="PF00437">
    <property type="entry name" value="T2SSE"/>
    <property type="match status" value="1"/>
</dbReference>
<sequence length="98" mass="10735">MGEVRGGEALELLKAWNTGHPGGIATIHADSALKGLSRFEQCLSEVTSHVNQTFIADSVHALVYMSRDPEGTRSIKELLRVDGFNGKEYDTTPLYSKN</sequence>
<reference evidence="3 4" key="2">
    <citation type="submission" date="2015-01" db="EMBL/GenBank/DDBJ databases">
        <authorList>
            <consortium name="NBRP consortium"/>
            <person name="Sawabe T."/>
            <person name="Meirelles P."/>
            <person name="Feng G."/>
            <person name="Sayaka M."/>
            <person name="Hattori M."/>
            <person name="Ohkuma M."/>
        </authorList>
    </citation>
    <scope>NUCLEOTIDE SEQUENCE [LARGE SCALE GENOMIC DNA]</scope>
    <source>
        <strain evidence="3 4">JCM19232</strain>
    </source>
</reference>
<evidence type="ECO:0000256" key="1">
    <source>
        <dbReference type="ARBA" id="ARBA00006611"/>
    </source>
</evidence>
<dbReference type="InterPro" id="IPR001482">
    <property type="entry name" value="T2SS/T4SS_dom"/>
</dbReference>
<accession>A0A0B8PEX7</accession>
<gene>
    <name evidence="3" type="ORF">JCM19232_4990</name>
</gene>
<comment type="similarity">
    <text evidence="1">Belongs to the GSP E family.</text>
</comment>
<proteinExistence type="inferred from homology"/>
<organism evidence="3 4">
    <name type="scientific">Vibrio ishigakensis</name>
    <dbReference type="NCBI Taxonomy" id="1481914"/>
    <lineage>
        <taxon>Bacteria</taxon>
        <taxon>Pseudomonadati</taxon>
        <taxon>Pseudomonadota</taxon>
        <taxon>Gammaproteobacteria</taxon>
        <taxon>Vibrionales</taxon>
        <taxon>Vibrionaceae</taxon>
        <taxon>Vibrio</taxon>
    </lineage>
</organism>
<feature type="domain" description="Bacterial type II secretion system protein E" evidence="2">
    <location>
        <begin position="1"/>
        <end position="45"/>
    </location>
</feature>
<dbReference type="EMBL" id="BBSA01000020">
    <property type="protein sequence ID" value="GAM65490.1"/>
    <property type="molecule type" value="Genomic_DNA"/>
</dbReference>
<evidence type="ECO:0000313" key="3">
    <source>
        <dbReference type="EMBL" id="GAM65490.1"/>
    </source>
</evidence>
<reference evidence="3 4" key="1">
    <citation type="submission" date="2015-01" db="EMBL/GenBank/DDBJ databases">
        <title>Vibrio sp. C5 JCM 19232 whole genome shotgun sequence.</title>
        <authorList>
            <person name="Sawabe T."/>
            <person name="Meirelles P."/>
            <person name="Feng G."/>
            <person name="Sayaka M."/>
            <person name="Hattori M."/>
            <person name="Ohkuma M."/>
        </authorList>
    </citation>
    <scope>NUCLEOTIDE SEQUENCE [LARGE SCALE GENOMIC DNA]</scope>
    <source>
        <strain evidence="3 4">JCM19232</strain>
    </source>
</reference>
<dbReference type="Proteomes" id="UP000031670">
    <property type="component" value="Unassembled WGS sequence"/>
</dbReference>